<keyword evidence="4" id="KW-1185">Reference proteome</keyword>
<evidence type="ECO:0000256" key="1">
    <source>
        <dbReference type="ARBA" id="ARBA00006611"/>
    </source>
</evidence>
<dbReference type="OrthoDB" id="9810761at2"/>
<dbReference type="Gene3D" id="3.30.450.90">
    <property type="match status" value="1"/>
</dbReference>
<dbReference type="PANTHER" id="PTHR30486">
    <property type="entry name" value="TWITCHING MOTILITY PROTEIN PILT"/>
    <property type="match status" value="1"/>
</dbReference>
<dbReference type="AlphaFoldDB" id="A0A3L7AGL5"/>
<dbReference type="InterPro" id="IPR001482">
    <property type="entry name" value="T2SS/T4SS_dom"/>
</dbReference>
<organism evidence="3 4">
    <name type="scientific">Mycetocola lacteus</name>
    <dbReference type="NCBI Taxonomy" id="76637"/>
    <lineage>
        <taxon>Bacteria</taxon>
        <taxon>Bacillati</taxon>
        <taxon>Actinomycetota</taxon>
        <taxon>Actinomycetes</taxon>
        <taxon>Micrococcales</taxon>
        <taxon>Microbacteriaceae</taxon>
        <taxon>Mycetocola</taxon>
    </lineage>
</organism>
<evidence type="ECO:0000313" key="4">
    <source>
        <dbReference type="Proteomes" id="UP000269438"/>
    </source>
</evidence>
<dbReference type="SUPFAM" id="SSF52540">
    <property type="entry name" value="P-loop containing nucleoside triphosphate hydrolases"/>
    <property type="match status" value="1"/>
</dbReference>
<name>A0A3L7AGL5_9MICO</name>
<dbReference type="Proteomes" id="UP000269438">
    <property type="component" value="Unassembled WGS sequence"/>
</dbReference>
<feature type="domain" description="Bacterial type II secretion system protein E" evidence="2">
    <location>
        <begin position="80"/>
        <end position="295"/>
    </location>
</feature>
<dbReference type="InterPro" id="IPR050921">
    <property type="entry name" value="T4SS_GSP_E_ATPase"/>
</dbReference>
<dbReference type="CDD" id="cd01130">
    <property type="entry name" value="VirB11-like_ATPase"/>
    <property type="match status" value="1"/>
</dbReference>
<dbReference type="GO" id="GO:0016887">
    <property type="term" value="F:ATP hydrolysis activity"/>
    <property type="evidence" value="ECO:0007669"/>
    <property type="project" value="InterPro"/>
</dbReference>
<comment type="similarity">
    <text evidence="1">Belongs to the GSP E family.</text>
</comment>
<dbReference type="RefSeq" id="WP_121689649.1">
    <property type="nucleotide sequence ID" value="NZ_RCUY01000016.1"/>
</dbReference>
<dbReference type="Pfam" id="PF00437">
    <property type="entry name" value="T2SSE"/>
    <property type="match status" value="1"/>
</dbReference>
<dbReference type="InterPro" id="IPR027417">
    <property type="entry name" value="P-loop_NTPase"/>
</dbReference>
<evidence type="ECO:0000313" key="3">
    <source>
        <dbReference type="EMBL" id="RLP78900.1"/>
    </source>
</evidence>
<comment type="caution">
    <text evidence="3">The sequence shown here is derived from an EMBL/GenBank/DDBJ whole genome shotgun (WGS) entry which is preliminary data.</text>
</comment>
<sequence>MTALSEVSSRPPSPILEQEARALDQRVGLARHFGTLATPLLRAGVSDIFLSAEAGAWYDRGGGLEPADHDVHPEAEVRALAVRLIALGGRHIDEVTPCVDVRLPGGVRVHAVLPPVAPHGTQLSVRVPALNPISLDGLAGAGFFGPDGTQDASPLIIDLLRERRNILISGPTGSGKTTLLAALIDAAPETERVIAVEDVAELGVHRRQFISLQARQANIEGVGHLGLRSLVREALRMRPDRLILGECRGAEIQDLFSALNTGHDGGAGTIHANSLGDVPARLEALGALAGLSPAALASQAVSALDFVLHLRGDRPRGLEAIGHLERGPSGMLRTVTVWSAAR</sequence>
<dbReference type="EMBL" id="RCUY01000016">
    <property type="protein sequence ID" value="RLP78900.1"/>
    <property type="molecule type" value="Genomic_DNA"/>
</dbReference>
<evidence type="ECO:0000259" key="2">
    <source>
        <dbReference type="Pfam" id="PF00437"/>
    </source>
</evidence>
<accession>A0A3L7AGL5</accession>
<proteinExistence type="inferred from homology"/>
<dbReference type="Gene3D" id="3.40.50.300">
    <property type="entry name" value="P-loop containing nucleotide triphosphate hydrolases"/>
    <property type="match status" value="1"/>
</dbReference>
<reference evidence="3 4" key="1">
    <citation type="submission" date="2018-10" db="EMBL/GenBank/DDBJ databases">
        <authorList>
            <person name="Li J."/>
        </authorList>
    </citation>
    <scope>NUCLEOTIDE SEQUENCE [LARGE SCALE GENOMIC DNA]</scope>
    <source>
        <strain evidence="3 4">JCM 11654</strain>
    </source>
</reference>
<protein>
    <submittedName>
        <fullName evidence="3">Type II/type IV pathway secretion protein</fullName>
    </submittedName>
</protein>
<dbReference type="PANTHER" id="PTHR30486:SF6">
    <property type="entry name" value="TYPE IV PILUS RETRACTATION ATPASE PILT"/>
    <property type="match status" value="1"/>
</dbReference>
<gene>
    <name evidence="3" type="ORF">D9V34_16990</name>
</gene>